<accession>A0AA39XID9</accession>
<dbReference type="SUPFAM" id="SSF55486">
    <property type="entry name" value="Metalloproteases ('zincins'), catalytic domain"/>
    <property type="match status" value="1"/>
</dbReference>
<name>A0AA39XID9_9PEZI</name>
<dbReference type="Proteomes" id="UP001175000">
    <property type="component" value="Unassembled WGS sequence"/>
</dbReference>
<evidence type="ECO:0000259" key="1">
    <source>
        <dbReference type="Pfam" id="PF14521"/>
    </source>
</evidence>
<dbReference type="Gene3D" id="3.40.390.10">
    <property type="entry name" value="Collagenase (Catalytic Domain)"/>
    <property type="match status" value="1"/>
</dbReference>
<dbReference type="GO" id="GO:0004222">
    <property type="term" value="F:metalloendopeptidase activity"/>
    <property type="evidence" value="ECO:0007669"/>
    <property type="project" value="InterPro"/>
</dbReference>
<protein>
    <recommendedName>
        <fullName evidence="1">Lysine-specific metallo-endopeptidase domain-containing protein</fullName>
    </recommendedName>
</protein>
<dbReference type="InterPro" id="IPR029463">
    <property type="entry name" value="Lys_MEP"/>
</dbReference>
<sequence>MSLQLKKCPGKDRGSNMLHELSHTAIPTFDKAYGEAALKSVSPDDRLVNVENYELFAHDAEAGCADINDWPS</sequence>
<dbReference type="Pfam" id="PF14521">
    <property type="entry name" value="Aspzincin_M35"/>
    <property type="match status" value="1"/>
</dbReference>
<comment type="caution">
    <text evidence="2">The sequence shown here is derived from an EMBL/GenBank/DDBJ whole genome shotgun (WGS) entry which is preliminary data.</text>
</comment>
<organism evidence="2 3">
    <name type="scientific">Immersiella caudata</name>
    <dbReference type="NCBI Taxonomy" id="314043"/>
    <lineage>
        <taxon>Eukaryota</taxon>
        <taxon>Fungi</taxon>
        <taxon>Dikarya</taxon>
        <taxon>Ascomycota</taxon>
        <taxon>Pezizomycotina</taxon>
        <taxon>Sordariomycetes</taxon>
        <taxon>Sordariomycetidae</taxon>
        <taxon>Sordariales</taxon>
        <taxon>Lasiosphaeriaceae</taxon>
        <taxon>Immersiella</taxon>
    </lineage>
</organism>
<dbReference type="AlphaFoldDB" id="A0AA39XID9"/>
<evidence type="ECO:0000313" key="2">
    <source>
        <dbReference type="EMBL" id="KAK0634166.1"/>
    </source>
</evidence>
<reference evidence="2" key="1">
    <citation type="submission" date="2023-06" db="EMBL/GenBank/DDBJ databases">
        <title>Genome-scale phylogeny and comparative genomics of the fungal order Sordariales.</title>
        <authorList>
            <consortium name="Lawrence Berkeley National Laboratory"/>
            <person name="Hensen N."/>
            <person name="Bonometti L."/>
            <person name="Westerberg I."/>
            <person name="Brannstrom I.O."/>
            <person name="Guillou S."/>
            <person name="Cros-Aarteil S."/>
            <person name="Calhoun S."/>
            <person name="Haridas S."/>
            <person name="Kuo A."/>
            <person name="Mondo S."/>
            <person name="Pangilinan J."/>
            <person name="Riley R."/>
            <person name="Labutti K."/>
            <person name="Andreopoulos B."/>
            <person name="Lipzen A."/>
            <person name="Chen C."/>
            <person name="Yanf M."/>
            <person name="Daum C."/>
            <person name="Ng V."/>
            <person name="Clum A."/>
            <person name="Steindorff A."/>
            <person name="Ohm R."/>
            <person name="Martin F."/>
            <person name="Silar P."/>
            <person name="Natvig D."/>
            <person name="Lalanne C."/>
            <person name="Gautier V."/>
            <person name="Ament-Velasquez S.L."/>
            <person name="Kruys A."/>
            <person name="Hutchinson M.I."/>
            <person name="Powell A.J."/>
            <person name="Barry K."/>
            <person name="Miller A.N."/>
            <person name="Grigoriev I.V."/>
            <person name="Debuchy R."/>
            <person name="Gladieux P."/>
            <person name="Thoren M.H."/>
            <person name="Johannesson H."/>
        </authorList>
    </citation>
    <scope>NUCLEOTIDE SEQUENCE</scope>
    <source>
        <strain evidence="2">CBS 606.72</strain>
    </source>
</reference>
<dbReference type="InterPro" id="IPR024079">
    <property type="entry name" value="MetalloPept_cat_dom_sf"/>
</dbReference>
<feature type="domain" description="Lysine-specific metallo-endopeptidase" evidence="1">
    <location>
        <begin position="5"/>
        <end position="57"/>
    </location>
</feature>
<proteinExistence type="predicted"/>
<keyword evidence="3" id="KW-1185">Reference proteome</keyword>
<gene>
    <name evidence="2" type="ORF">B0T14DRAFT_508500</name>
</gene>
<evidence type="ECO:0000313" key="3">
    <source>
        <dbReference type="Proteomes" id="UP001175000"/>
    </source>
</evidence>
<dbReference type="EMBL" id="JAULSU010000001">
    <property type="protein sequence ID" value="KAK0634166.1"/>
    <property type="molecule type" value="Genomic_DNA"/>
</dbReference>